<evidence type="ECO:0000313" key="1">
    <source>
        <dbReference type="EMBL" id="CAA2956368.1"/>
    </source>
</evidence>
<gene>
    <name evidence="1" type="ORF">OLEA9_A073732</name>
</gene>
<dbReference type="EMBL" id="CACTIH010000185">
    <property type="protein sequence ID" value="CAA2956368.1"/>
    <property type="molecule type" value="Genomic_DNA"/>
</dbReference>
<evidence type="ECO:0000313" key="2">
    <source>
        <dbReference type="Proteomes" id="UP000594638"/>
    </source>
</evidence>
<dbReference type="AlphaFoldDB" id="A0A8S0PPR5"/>
<dbReference type="Proteomes" id="UP000594638">
    <property type="component" value="Unassembled WGS sequence"/>
</dbReference>
<organism evidence="1 2">
    <name type="scientific">Olea europaea subsp. europaea</name>
    <dbReference type="NCBI Taxonomy" id="158383"/>
    <lineage>
        <taxon>Eukaryota</taxon>
        <taxon>Viridiplantae</taxon>
        <taxon>Streptophyta</taxon>
        <taxon>Embryophyta</taxon>
        <taxon>Tracheophyta</taxon>
        <taxon>Spermatophyta</taxon>
        <taxon>Magnoliopsida</taxon>
        <taxon>eudicotyledons</taxon>
        <taxon>Gunneridae</taxon>
        <taxon>Pentapetalae</taxon>
        <taxon>asterids</taxon>
        <taxon>lamiids</taxon>
        <taxon>Lamiales</taxon>
        <taxon>Oleaceae</taxon>
        <taxon>Oleeae</taxon>
        <taxon>Olea</taxon>
    </lineage>
</organism>
<comment type="caution">
    <text evidence="1">The sequence shown here is derived from an EMBL/GenBank/DDBJ whole genome shotgun (WGS) entry which is preliminary data.</text>
</comment>
<sequence>MKSEIIDDKPDIDSTIEHSREVIGDFGVCDEIKIHDEVDAWTLIPQHQIFLPMVDRSSTVNVSNDTTVPEVNVEDGCIESTIGERHSSIELSSDFVAVADAKVTLTSGNVDSLPFRDIDNKYDLATSCNKENDKVSGVEPAFGSSFAISAQATNENSNDDQDPVSVPTIQGCCESNTRLNPDLNLKAVLEVGCDLVTLEEILKKVVVPTETDNSRETSRMIDGKNA</sequence>
<protein>
    <submittedName>
        <fullName evidence="1">Uncharacterized protein</fullName>
    </submittedName>
</protein>
<name>A0A8S0PPR5_OLEEU</name>
<accession>A0A8S0PPR5</accession>
<dbReference type="Gramene" id="OE9A073732T1">
    <property type="protein sequence ID" value="OE9A073732C1"/>
    <property type="gene ID" value="OE9A073732"/>
</dbReference>
<proteinExistence type="predicted"/>
<reference evidence="1 2" key="1">
    <citation type="submission" date="2019-12" db="EMBL/GenBank/DDBJ databases">
        <authorList>
            <person name="Alioto T."/>
            <person name="Alioto T."/>
            <person name="Gomez Garrido J."/>
        </authorList>
    </citation>
    <scope>NUCLEOTIDE SEQUENCE [LARGE SCALE GENOMIC DNA]</scope>
</reference>
<keyword evidence="2" id="KW-1185">Reference proteome</keyword>